<evidence type="ECO:0000313" key="3">
    <source>
        <dbReference type="Proteomes" id="UP000002051"/>
    </source>
</evidence>
<accession>A0A072UWR2</accession>
<evidence type="ECO:0000313" key="2">
    <source>
        <dbReference type="EnsemblPlants" id="KEH33493"/>
    </source>
</evidence>
<dbReference type="AlphaFoldDB" id="A0A072UWR2"/>
<evidence type="ECO:0000313" key="1">
    <source>
        <dbReference type="EMBL" id="KEH33493.1"/>
    </source>
</evidence>
<reference evidence="1 3" key="2">
    <citation type="journal article" date="2014" name="BMC Genomics">
        <title>An improved genome release (version Mt4.0) for the model legume Medicago truncatula.</title>
        <authorList>
            <person name="Tang H."/>
            <person name="Krishnakumar V."/>
            <person name="Bidwell S."/>
            <person name="Rosen B."/>
            <person name="Chan A."/>
            <person name="Zhou S."/>
            <person name="Gentzbittel L."/>
            <person name="Childs K.L."/>
            <person name="Yandell M."/>
            <person name="Gundlach H."/>
            <person name="Mayer K.F."/>
            <person name="Schwartz D.C."/>
            <person name="Town C.D."/>
        </authorList>
    </citation>
    <scope>GENOME REANNOTATION</scope>
    <source>
        <strain evidence="1">A17</strain>
        <strain evidence="2 3">cv. Jemalong A17</strain>
    </source>
</reference>
<dbReference type="EnsemblPlants" id="KEH33493">
    <property type="protein sequence ID" value="KEH33493"/>
    <property type="gene ID" value="MTR_3g040470"/>
</dbReference>
<organism evidence="1 3">
    <name type="scientific">Medicago truncatula</name>
    <name type="common">Barrel medic</name>
    <name type="synonym">Medicago tribuloides</name>
    <dbReference type="NCBI Taxonomy" id="3880"/>
    <lineage>
        <taxon>Eukaryota</taxon>
        <taxon>Viridiplantae</taxon>
        <taxon>Streptophyta</taxon>
        <taxon>Embryophyta</taxon>
        <taxon>Tracheophyta</taxon>
        <taxon>Spermatophyta</taxon>
        <taxon>Magnoliopsida</taxon>
        <taxon>eudicotyledons</taxon>
        <taxon>Gunneridae</taxon>
        <taxon>Pentapetalae</taxon>
        <taxon>rosids</taxon>
        <taxon>fabids</taxon>
        <taxon>Fabales</taxon>
        <taxon>Fabaceae</taxon>
        <taxon>Papilionoideae</taxon>
        <taxon>50 kb inversion clade</taxon>
        <taxon>NPAAA clade</taxon>
        <taxon>Hologalegina</taxon>
        <taxon>IRL clade</taxon>
        <taxon>Trifolieae</taxon>
        <taxon>Medicago</taxon>
    </lineage>
</organism>
<protein>
    <submittedName>
        <fullName evidence="1 2">Uncharacterized protein</fullName>
    </submittedName>
</protein>
<reference evidence="2" key="3">
    <citation type="submission" date="2015-04" db="UniProtKB">
        <authorList>
            <consortium name="EnsemblPlants"/>
        </authorList>
    </citation>
    <scope>IDENTIFICATION</scope>
    <source>
        <strain evidence="2">cv. Jemalong A17</strain>
    </source>
</reference>
<dbReference type="HOGENOM" id="CLU_3053373_0_0_1"/>
<reference evidence="1 3" key="1">
    <citation type="journal article" date="2011" name="Nature">
        <title>The Medicago genome provides insight into the evolution of rhizobial symbioses.</title>
        <authorList>
            <person name="Young N.D."/>
            <person name="Debelle F."/>
            <person name="Oldroyd G.E."/>
            <person name="Geurts R."/>
            <person name="Cannon S.B."/>
            <person name="Udvardi M.K."/>
            <person name="Benedito V.A."/>
            <person name="Mayer K.F."/>
            <person name="Gouzy J."/>
            <person name="Schoof H."/>
            <person name="Van de Peer Y."/>
            <person name="Proost S."/>
            <person name="Cook D.R."/>
            <person name="Meyers B.C."/>
            <person name="Spannagl M."/>
            <person name="Cheung F."/>
            <person name="De Mita S."/>
            <person name="Krishnakumar V."/>
            <person name="Gundlach H."/>
            <person name="Zhou S."/>
            <person name="Mudge J."/>
            <person name="Bharti A.K."/>
            <person name="Murray J.D."/>
            <person name="Naoumkina M.A."/>
            <person name="Rosen B."/>
            <person name="Silverstein K.A."/>
            <person name="Tang H."/>
            <person name="Rombauts S."/>
            <person name="Zhao P.X."/>
            <person name="Zhou P."/>
            <person name="Barbe V."/>
            <person name="Bardou P."/>
            <person name="Bechner M."/>
            <person name="Bellec A."/>
            <person name="Berger A."/>
            <person name="Berges H."/>
            <person name="Bidwell S."/>
            <person name="Bisseling T."/>
            <person name="Choisne N."/>
            <person name="Couloux A."/>
            <person name="Denny R."/>
            <person name="Deshpande S."/>
            <person name="Dai X."/>
            <person name="Doyle J.J."/>
            <person name="Dudez A.M."/>
            <person name="Farmer A.D."/>
            <person name="Fouteau S."/>
            <person name="Franken C."/>
            <person name="Gibelin C."/>
            <person name="Gish J."/>
            <person name="Goldstein S."/>
            <person name="Gonzalez A.J."/>
            <person name="Green P.J."/>
            <person name="Hallab A."/>
            <person name="Hartog M."/>
            <person name="Hua A."/>
            <person name="Humphray S.J."/>
            <person name="Jeong D.H."/>
            <person name="Jing Y."/>
            <person name="Jocker A."/>
            <person name="Kenton S.M."/>
            <person name="Kim D.J."/>
            <person name="Klee K."/>
            <person name="Lai H."/>
            <person name="Lang C."/>
            <person name="Lin S."/>
            <person name="Macmil S.L."/>
            <person name="Magdelenat G."/>
            <person name="Matthews L."/>
            <person name="McCorrison J."/>
            <person name="Monaghan E.L."/>
            <person name="Mun J.H."/>
            <person name="Najar F.Z."/>
            <person name="Nicholson C."/>
            <person name="Noirot C."/>
            <person name="O'Bleness M."/>
            <person name="Paule C.R."/>
            <person name="Poulain J."/>
            <person name="Prion F."/>
            <person name="Qin B."/>
            <person name="Qu C."/>
            <person name="Retzel E.F."/>
            <person name="Riddle C."/>
            <person name="Sallet E."/>
            <person name="Samain S."/>
            <person name="Samson N."/>
            <person name="Sanders I."/>
            <person name="Saurat O."/>
            <person name="Scarpelli C."/>
            <person name="Schiex T."/>
            <person name="Segurens B."/>
            <person name="Severin A.J."/>
            <person name="Sherrier D.J."/>
            <person name="Shi R."/>
            <person name="Sims S."/>
            <person name="Singer S.R."/>
            <person name="Sinharoy S."/>
            <person name="Sterck L."/>
            <person name="Viollet A."/>
            <person name="Wang B.B."/>
            <person name="Wang K."/>
            <person name="Wang M."/>
            <person name="Wang X."/>
            <person name="Warfsmann J."/>
            <person name="Weissenbach J."/>
            <person name="White D.D."/>
            <person name="White J.D."/>
            <person name="Wiley G.B."/>
            <person name="Wincker P."/>
            <person name="Xing Y."/>
            <person name="Yang L."/>
            <person name="Yao Z."/>
            <person name="Ying F."/>
            <person name="Zhai J."/>
            <person name="Zhou L."/>
            <person name="Zuber A."/>
            <person name="Denarie J."/>
            <person name="Dixon R.A."/>
            <person name="May G.D."/>
            <person name="Schwartz D.C."/>
            <person name="Rogers J."/>
            <person name="Quetier F."/>
            <person name="Town C.D."/>
            <person name="Roe B.A."/>
        </authorList>
    </citation>
    <scope>NUCLEOTIDE SEQUENCE [LARGE SCALE GENOMIC DNA]</scope>
    <source>
        <strain evidence="1">A17</strain>
        <strain evidence="2 3">cv. Jemalong A17</strain>
    </source>
</reference>
<keyword evidence="3" id="KW-1185">Reference proteome</keyword>
<name>A0A072UWR2_MEDTR</name>
<proteinExistence type="predicted"/>
<gene>
    <name evidence="1" type="ordered locus">MTR_3g040470</name>
</gene>
<dbReference type="Proteomes" id="UP000002051">
    <property type="component" value="Chromosome 3"/>
</dbReference>
<sequence>MNFIARHASKFSPPRELHLAARHSEQIHSPTFIVGGLMPWSLCSPRLGLDALEL</sequence>
<dbReference type="EMBL" id="CM001219">
    <property type="protein sequence ID" value="KEH33493.1"/>
    <property type="molecule type" value="Genomic_DNA"/>
</dbReference>